<evidence type="ECO:0000313" key="3">
    <source>
        <dbReference type="EMBL" id="REH30765.1"/>
    </source>
</evidence>
<dbReference type="SUPFAM" id="SSF54373">
    <property type="entry name" value="FAD-linked reductases, C-terminal domain"/>
    <property type="match status" value="1"/>
</dbReference>
<dbReference type="PANTHER" id="PTHR13847">
    <property type="entry name" value="SARCOSINE DEHYDROGENASE-RELATED"/>
    <property type="match status" value="1"/>
</dbReference>
<proteinExistence type="predicted"/>
<organism evidence="3 4">
    <name type="scientific">Kutzneria buriramensis</name>
    <dbReference type="NCBI Taxonomy" id="1045776"/>
    <lineage>
        <taxon>Bacteria</taxon>
        <taxon>Bacillati</taxon>
        <taxon>Actinomycetota</taxon>
        <taxon>Actinomycetes</taxon>
        <taxon>Pseudonocardiales</taxon>
        <taxon>Pseudonocardiaceae</taxon>
        <taxon>Kutzneria</taxon>
    </lineage>
</organism>
<keyword evidence="1" id="KW-0560">Oxidoreductase</keyword>
<dbReference type="Pfam" id="PF01266">
    <property type="entry name" value="DAO"/>
    <property type="match status" value="1"/>
</dbReference>
<dbReference type="Gene3D" id="3.50.50.60">
    <property type="entry name" value="FAD/NAD(P)-binding domain"/>
    <property type="match status" value="2"/>
</dbReference>
<dbReference type="PRINTS" id="PR00420">
    <property type="entry name" value="RNGMNOXGNASE"/>
</dbReference>
<evidence type="ECO:0000313" key="4">
    <source>
        <dbReference type="Proteomes" id="UP000256269"/>
    </source>
</evidence>
<reference evidence="3 4" key="1">
    <citation type="submission" date="2018-08" db="EMBL/GenBank/DDBJ databases">
        <title>Genomic Encyclopedia of Archaeal and Bacterial Type Strains, Phase II (KMG-II): from individual species to whole genera.</title>
        <authorList>
            <person name="Goeker M."/>
        </authorList>
    </citation>
    <scope>NUCLEOTIDE SEQUENCE [LARGE SCALE GENOMIC DNA]</scope>
    <source>
        <strain evidence="3 4">DSM 45791</strain>
    </source>
</reference>
<name>A0A3E0GXG9_9PSEU</name>
<dbReference type="GO" id="GO:0016491">
    <property type="term" value="F:oxidoreductase activity"/>
    <property type="evidence" value="ECO:0007669"/>
    <property type="project" value="UniProtKB-KW"/>
</dbReference>
<dbReference type="SUPFAM" id="SSF51905">
    <property type="entry name" value="FAD/NAD(P)-binding domain"/>
    <property type="match status" value="1"/>
</dbReference>
<dbReference type="InterPro" id="IPR006076">
    <property type="entry name" value="FAD-dep_OxRdtase"/>
</dbReference>
<dbReference type="PANTHER" id="PTHR13847:SF289">
    <property type="entry name" value="GLYCINE OXIDASE"/>
    <property type="match status" value="1"/>
</dbReference>
<accession>A0A3E0GXG9</accession>
<dbReference type="EMBL" id="QUNO01000023">
    <property type="protein sequence ID" value="REH30765.1"/>
    <property type="molecule type" value="Genomic_DNA"/>
</dbReference>
<dbReference type="AlphaFoldDB" id="A0A3E0GXG9"/>
<sequence length="408" mass="42910">MSGGSVSGGSVTVVGGGVIGLCCAHYLAAAGHRVTVVERDLVGSGASRGNAGEICPDLVEPLSAPGVIASALRTLHRPDAALHIHPGVNPDLVRFLAGFARNATRRRYAAGAAALAQLATDTFELFDSLGVEAIRDGFLFAYGSVESASAARRGFLGLGAPVGEVLRNLPDHEPVLAAGARAGFVVDRQWSIDPNTFVDGLAAQLRTTGVDVIEGARVTRVEEDGERVRVHTSAGSIESDAAVLAAGVWTRELGRGLGADLNLFPGKGYSFSVAVDKMPGRLLHLGDAHVAATPLGDRLRIAGTMEFDRDHDRFHARRIDAIVRAARPYLSGVDWDGRRDEWVGPRPMTPDGLPAIGRFPGRRNVFVATGHNMLGLMLAPATGRLVAELVDGGTAPAAFEPGRMARRY</sequence>
<dbReference type="Gene3D" id="3.30.9.10">
    <property type="entry name" value="D-Amino Acid Oxidase, subunit A, domain 2"/>
    <property type="match status" value="1"/>
</dbReference>
<feature type="domain" description="FAD dependent oxidoreductase" evidence="2">
    <location>
        <begin position="11"/>
        <end position="389"/>
    </location>
</feature>
<dbReference type="InterPro" id="IPR036188">
    <property type="entry name" value="FAD/NAD-bd_sf"/>
</dbReference>
<dbReference type="Proteomes" id="UP000256269">
    <property type="component" value="Unassembled WGS sequence"/>
</dbReference>
<comment type="caution">
    <text evidence="3">The sequence shown here is derived from an EMBL/GenBank/DDBJ whole genome shotgun (WGS) entry which is preliminary data.</text>
</comment>
<keyword evidence="4" id="KW-1185">Reference proteome</keyword>
<dbReference type="GO" id="GO:0005737">
    <property type="term" value="C:cytoplasm"/>
    <property type="evidence" value="ECO:0007669"/>
    <property type="project" value="TreeGrafter"/>
</dbReference>
<evidence type="ECO:0000259" key="2">
    <source>
        <dbReference type="Pfam" id="PF01266"/>
    </source>
</evidence>
<evidence type="ECO:0000256" key="1">
    <source>
        <dbReference type="ARBA" id="ARBA00023002"/>
    </source>
</evidence>
<gene>
    <name evidence="3" type="ORF">BCF44_123124</name>
</gene>
<protein>
    <submittedName>
        <fullName evidence="3">D-amino-acid dehydrogenase</fullName>
    </submittedName>
</protein>